<evidence type="ECO:0000256" key="6">
    <source>
        <dbReference type="ARBA" id="ARBA00023014"/>
    </source>
</evidence>
<feature type="domain" description="Radical SAM core" evidence="9">
    <location>
        <begin position="71"/>
        <end position="305"/>
    </location>
</feature>
<sequence>MPQLFINADQLESLLIKAKGASQDTAKQVIDKALELKGLSLEETAILIQNDSAEVIQRLFTAARQIKEKIYGQRLVLFAPLYIANYCSNNCLYCGFRKSNQQLQRVALSMDEIAAEVATLEREGHKRLLMLCGENHEGSSLDYFVQAIETAYSVKTEHGGDIRRINVEIAPLSVKEFQRLKSAKIGTYLLFQETYDPVTYKKMHPSGPKADYENRLFGMHRAMEAGIDDVGIGALFGLRDWRFEVLAMLAHSLELEKTFGVGPHTISVPRLQPTKNTPLANQPPAPVSDNDFKRLVAIIRLAVPYTGMILSTRESTSLRNEIFGLGISQISAGSRTNPGGYQSNRQEQPESEQFSLHDDRSLLEVVKDITKMGFYPSFCTACYRLGRTGHEFMEYAKPGEIQSYCLPNAILTFQEYLTYYGDDEAKNLGRQVIDQQLKGIKTDILRHKTAKKLDELAQGKTDLYF</sequence>
<comment type="cofactor">
    <cofactor evidence="7">
        <name>[2Fe-2S] cluster</name>
        <dbReference type="ChEBI" id="CHEBI:190135"/>
    </cofactor>
</comment>
<dbReference type="SFLD" id="SFLDF00319">
    <property type="entry name" value="Fe_hydrogenase_maturase_(HydG"/>
    <property type="match status" value="1"/>
</dbReference>
<dbReference type="SMART" id="SM00729">
    <property type="entry name" value="Elp3"/>
    <property type="match status" value="1"/>
</dbReference>
<dbReference type="PANTHER" id="PTHR43583">
    <property type="entry name" value="2-IMINOACETATE SYNTHASE"/>
    <property type="match status" value="1"/>
</dbReference>
<dbReference type="InterPro" id="IPR007197">
    <property type="entry name" value="rSAM"/>
</dbReference>
<proteinExistence type="predicted"/>
<dbReference type="Proteomes" id="UP000178951">
    <property type="component" value="Unassembled WGS sequence"/>
</dbReference>
<comment type="cofactor">
    <cofactor evidence="1">
        <name>[4Fe-4S] cluster</name>
        <dbReference type="ChEBI" id="CHEBI:49883"/>
    </cofactor>
</comment>
<dbReference type="SUPFAM" id="SSF102114">
    <property type="entry name" value="Radical SAM enzymes"/>
    <property type="match status" value="1"/>
</dbReference>
<dbReference type="Gene3D" id="3.20.20.70">
    <property type="entry name" value="Aldolase class I"/>
    <property type="match status" value="1"/>
</dbReference>
<evidence type="ECO:0000256" key="4">
    <source>
        <dbReference type="ARBA" id="ARBA00022723"/>
    </source>
</evidence>
<name>A0A1F4TSL9_UNCSA</name>
<dbReference type="EMBL" id="MEUF01000023">
    <property type="protein sequence ID" value="OGC35646.1"/>
    <property type="molecule type" value="Genomic_DNA"/>
</dbReference>
<evidence type="ECO:0000256" key="3">
    <source>
        <dbReference type="ARBA" id="ARBA00022691"/>
    </source>
</evidence>
<dbReference type="CDD" id="cd01335">
    <property type="entry name" value="Radical_SAM"/>
    <property type="match status" value="1"/>
</dbReference>
<dbReference type="PROSITE" id="PS51918">
    <property type="entry name" value="RADICAL_SAM"/>
    <property type="match status" value="1"/>
</dbReference>
<dbReference type="GO" id="GO:0046872">
    <property type="term" value="F:metal ion binding"/>
    <property type="evidence" value="ECO:0007669"/>
    <property type="project" value="UniProtKB-KW"/>
</dbReference>
<dbReference type="NCBIfam" id="TIGR03955">
    <property type="entry name" value="rSAM_HydG"/>
    <property type="match status" value="1"/>
</dbReference>
<gene>
    <name evidence="10" type="ORF">A2311_03650</name>
</gene>
<dbReference type="GO" id="GO:0051539">
    <property type="term" value="F:4 iron, 4 sulfur cluster binding"/>
    <property type="evidence" value="ECO:0007669"/>
    <property type="project" value="UniProtKB-KW"/>
</dbReference>
<dbReference type="PANTHER" id="PTHR43583:SF2">
    <property type="entry name" value="THIAZOLE BIOSYNTHESIS PROTEIN"/>
    <property type="match status" value="1"/>
</dbReference>
<protein>
    <submittedName>
        <fullName evidence="10">[FeFe] hydrogenase H-cluster radical SAM maturase HydG</fullName>
    </submittedName>
</protein>
<keyword evidence="4" id="KW-0479">Metal-binding</keyword>
<evidence type="ECO:0000256" key="1">
    <source>
        <dbReference type="ARBA" id="ARBA00001966"/>
    </source>
</evidence>
<keyword evidence="6" id="KW-0411">Iron-sulfur</keyword>
<feature type="region of interest" description="Disordered" evidence="8">
    <location>
        <begin position="334"/>
        <end position="356"/>
    </location>
</feature>
<dbReference type="InterPro" id="IPR006638">
    <property type="entry name" value="Elp3/MiaA/NifB-like_rSAM"/>
</dbReference>
<dbReference type="GO" id="GO:0003824">
    <property type="term" value="F:catalytic activity"/>
    <property type="evidence" value="ECO:0007669"/>
    <property type="project" value="InterPro"/>
</dbReference>
<dbReference type="AlphaFoldDB" id="A0A1F4TSL9"/>
<evidence type="ECO:0000313" key="10">
    <source>
        <dbReference type="EMBL" id="OGC35646.1"/>
    </source>
</evidence>
<dbReference type="InterPro" id="IPR010722">
    <property type="entry name" value="BATS_dom"/>
</dbReference>
<dbReference type="InterPro" id="IPR024007">
    <property type="entry name" value="FeFe-hyd_mat_HydG"/>
</dbReference>
<keyword evidence="3" id="KW-0949">S-adenosyl-L-methionine</keyword>
<keyword evidence="5" id="KW-0408">Iron</keyword>
<dbReference type="GO" id="GO:0042364">
    <property type="term" value="P:water-soluble vitamin biosynthetic process"/>
    <property type="evidence" value="ECO:0007669"/>
    <property type="project" value="UniProtKB-ARBA"/>
</dbReference>
<comment type="caution">
    <text evidence="10">The sequence shown here is derived from an EMBL/GenBank/DDBJ whole genome shotgun (WGS) entry which is preliminary data.</text>
</comment>
<evidence type="ECO:0000256" key="8">
    <source>
        <dbReference type="SAM" id="MobiDB-lite"/>
    </source>
</evidence>
<dbReference type="SMART" id="SM00876">
    <property type="entry name" value="BATS"/>
    <property type="match status" value="1"/>
</dbReference>
<dbReference type="GO" id="GO:0044272">
    <property type="term" value="P:sulfur compound biosynthetic process"/>
    <property type="evidence" value="ECO:0007669"/>
    <property type="project" value="UniProtKB-ARBA"/>
</dbReference>
<dbReference type="SFLD" id="SFLDG01081">
    <property type="entry name" value="cleavage_of_the_Ca-Cb_bond_in"/>
    <property type="match status" value="1"/>
</dbReference>
<dbReference type="STRING" id="1802583.A2311_03650"/>
<dbReference type="InterPro" id="IPR013785">
    <property type="entry name" value="Aldolase_TIM"/>
</dbReference>
<evidence type="ECO:0000256" key="2">
    <source>
        <dbReference type="ARBA" id="ARBA00022485"/>
    </source>
</evidence>
<keyword evidence="2" id="KW-0004">4Fe-4S</keyword>
<evidence type="ECO:0000313" key="11">
    <source>
        <dbReference type="Proteomes" id="UP000178951"/>
    </source>
</evidence>
<feature type="compositionally biased region" description="Polar residues" evidence="8">
    <location>
        <begin position="334"/>
        <end position="354"/>
    </location>
</feature>
<dbReference type="InterPro" id="IPR058240">
    <property type="entry name" value="rSAM_sf"/>
</dbReference>
<dbReference type="Pfam" id="PF06968">
    <property type="entry name" value="BATS"/>
    <property type="match status" value="1"/>
</dbReference>
<evidence type="ECO:0000259" key="9">
    <source>
        <dbReference type="PROSITE" id="PS51918"/>
    </source>
</evidence>
<dbReference type="Pfam" id="PF04055">
    <property type="entry name" value="Radical_SAM"/>
    <property type="match status" value="1"/>
</dbReference>
<accession>A0A1F4TSL9</accession>
<organism evidence="10 11">
    <name type="scientific">candidate division WOR-1 bacterium RIFOXYB2_FULL_48_7</name>
    <dbReference type="NCBI Taxonomy" id="1802583"/>
    <lineage>
        <taxon>Bacteria</taxon>
        <taxon>Bacillati</taxon>
        <taxon>Saganbacteria</taxon>
    </lineage>
</organism>
<evidence type="ECO:0000256" key="7">
    <source>
        <dbReference type="ARBA" id="ARBA00034078"/>
    </source>
</evidence>
<dbReference type="InterPro" id="IPR034428">
    <property type="entry name" value="ThiH/NoCL/HydG-like"/>
</dbReference>
<evidence type="ECO:0000256" key="5">
    <source>
        <dbReference type="ARBA" id="ARBA00023004"/>
    </source>
</evidence>
<dbReference type="SFLD" id="SFLDG01060">
    <property type="entry name" value="BATS_domain_containing"/>
    <property type="match status" value="1"/>
</dbReference>
<dbReference type="SFLD" id="SFLDS00029">
    <property type="entry name" value="Radical_SAM"/>
    <property type="match status" value="1"/>
</dbReference>
<reference evidence="10 11" key="1">
    <citation type="journal article" date="2016" name="Nat. Commun.">
        <title>Thousands of microbial genomes shed light on interconnected biogeochemical processes in an aquifer system.</title>
        <authorList>
            <person name="Anantharaman K."/>
            <person name="Brown C.T."/>
            <person name="Hug L.A."/>
            <person name="Sharon I."/>
            <person name="Castelle C.J."/>
            <person name="Probst A.J."/>
            <person name="Thomas B.C."/>
            <person name="Singh A."/>
            <person name="Wilkins M.J."/>
            <person name="Karaoz U."/>
            <person name="Brodie E.L."/>
            <person name="Williams K.H."/>
            <person name="Hubbard S.S."/>
            <person name="Banfield J.F."/>
        </authorList>
    </citation>
    <scope>NUCLEOTIDE SEQUENCE [LARGE SCALE GENOMIC DNA]</scope>
</reference>